<feature type="domain" description="FokI recognition" evidence="2">
    <location>
        <begin position="155"/>
        <end position="250"/>
    </location>
</feature>
<gene>
    <name evidence="6" type="ORF">HMPREF9381_1317</name>
</gene>
<organism evidence="6 7">
    <name type="scientific">Streptococcus sanguinis SK72</name>
    <dbReference type="NCBI Taxonomy" id="888809"/>
    <lineage>
        <taxon>Bacteria</taxon>
        <taxon>Bacillati</taxon>
        <taxon>Bacillota</taxon>
        <taxon>Bacilli</taxon>
        <taxon>Lactobacillales</taxon>
        <taxon>Streptococcaceae</taxon>
        <taxon>Streptococcus</taxon>
    </lineage>
</organism>
<dbReference type="Pfam" id="PF02981">
    <property type="entry name" value="FokI_D1"/>
    <property type="match status" value="1"/>
</dbReference>
<dbReference type="InterPro" id="IPR011335">
    <property type="entry name" value="Restrct_endonuc-II-like"/>
</dbReference>
<dbReference type="RefSeq" id="WP_002904867.1">
    <property type="nucleotide sequence ID" value="NZ_GL872376.1"/>
</dbReference>
<protein>
    <submittedName>
        <fullName evidence="6">Type IIS restriction enzyme FokI</fullName>
        <ecNumber evidence="6">3.1.21.4</ecNumber>
    </submittedName>
</protein>
<comment type="caution">
    <text evidence="6">The sequence shown here is derived from an EMBL/GenBank/DDBJ whole genome shotgun (WGS) entry which is preliminary data.</text>
</comment>
<dbReference type="REBASE" id="234159">
    <property type="entry name" value="Ssa72ORF1317P"/>
</dbReference>
<dbReference type="Gene3D" id="3.40.91.30">
    <property type="match status" value="1"/>
</dbReference>
<evidence type="ECO:0000259" key="4">
    <source>
        <dbReference type="Pfam" id="PF09254"/>
    </source>
</evidence>
<dbReference type="SUPFAM" id="SSF46785">
    <property type="entry name" value="Winged helix' DNA-binding domain"/>
    <property type="match status" value="3"/>
</dbReference>
<dbReference type="GO" id="GO:0009036">
    <property type="term" value="F:type II site-specific deoxyribonuclease activity"/>
    <property type="evidence" value="ECO:0007669"/>
    <property type="project" value="UniProtKB-EC"/>
</dbReference>
<dbReference type="Pfam" id="PF16902">
    <property type="entry name" value="FokI_D3"/>
    <property type="match status" value="1"/>
</dbReference>
<dbReference type="Pfam" id="PF02980">
    <property type="entry name" value="FokI_dom_2"/>
    <property type="match status" value="1"/>
</dbReference>
<feature type="domain" description="FokI D3" evidence="5">
    <location>
        <begin position="299"/>
        <end position="362"/>
    </location>
</feature>
<dbReference type="InterPro" id="IPR044945">
    <property type="entry name" value="FokI_dom_1_2"/>
</dbReference>
<dbReference type="InterPro" id="IPR031655">
    <property type="entry name" value="FokI_D3"/>
</dbReference>
<name>F0I2C7_STRSA</name>
<dbReference type="AlphaFoldDB" id="F0I2C7"/>
<feature type="domain" description="FokI recognition" evidence="3">
    <location>
        <begin position="4"/>
        <end position="147"/>
    </location>
</feature>
<dbReference type="GO" id="GO:0009307">
    <property type="term" value="P:DNA restriction-modification system"/>
    <property type="evidence" value="ECO:0007669"/>
    <property type="project" value="InterPro"/>
</dbReference>
<dbReference type="SUPFAM" id="SSF52980">
    <property type="entry name" value="Restriction endonuclease-like"/>
    <property type="match status" value="1"/>
</dbReference>
<evidence type="ECO:0000259" key="3">
    <source>
        <dbReference type="Pfam" id="PF02981"/>
    </source>
</evidence>
<dbReference type="CDD" id="cd22327">
    <property type="entry name" value="FokI_nuclease-like"/>
    <property type="match status" value="1"/>
</dbReference>
<dbReference type="InterPro" id="IPR036390">
    <property type="entry name" value="WH_DNA-bd_sf"/>
</dbReference>
<sequence length="580" mass="67103">MKIRAHGWVQNPSSFSNLKKVVSIFEPNSPHYSKLEQLISELIYLEEDKDILLDKLRSGVSVFTYFELVGGNKDKFGNHTKKRSQQIADSLIKISILPQNYSTSGKRYTDSWTSDGFLRWAVSLNFVEADREKDTFKITNLGREFIHTIDESDEEKEVMRKALLAYPPATSVLNILREAENYVNKFYIGERLGFTGEKGFSTYGSSTMNQWLLNAENKKEFKSIKSDLEGTSDKYARMICTWLIKVGFVEKREVSIKSIYGRSGFPEYKITVRGLHALNQSQGSSKNKRIQKHLLWEFLATKVENANYVRTRRGYILKALQKSSSFQRVLDTLRGQGFQDDEAVIRKDIEGLIQFGIRIKIEGIKVTLLDDIVDFTIPNIPFTKQIKDKYLEDLKLELYKKTNLPNKYYEMVDIAYDGKRNREFEIYTSDLMQEIYGFKTTLLGGTRKPDVVSYSDAHGYIIDTKAYANGYRKEIKQEDEMVRYIEDNQLKDVLRNPNKWWECFDDAEHKKEYYFLWISSKFVGEFSSQLQDTSRRTGIKGGAVNIVQLLLGAHLVYSGEISKDQFAAYMNNTEINFEGA</sequence>
<feature type="domain" description="FokI cleavage" evidence="4">
    <location>
        <begin position="402"/>
        <end position="559"/>
    </location>
</feature>
<accession>F0I2C7</accession>
<dbReference type="InterPro" id="IPR004234">
    <property type="entry name" value="FokI_D1"/>
</dbReference>
<dbReference type="InterPro" id="IPR036388">
    <property type="entry name" value="WH-like_DNA-bd_sf"/>
</dbReference>
<dbReference type="Gene3D" id="3.90.241.10">
    <property type="entry name" value="Foki Restriction Endonuclease, Chain A, domain 1"/>
    <property type="match status" value="1"/>
</dbReference>
<evidence type="ECO:0000259" key="2">
    <source>
        <dbReference type="Pfam" id="PF02980"/>
    </source>
</evidence>
<reference evidence="6 7" key="1">
    <citation type="submission" date="2011-02" db="EMBL/GenBank/DDBJ databases">
        <authorList>
            <person name="Muzny D."/>
            <person name="Qin X."/>
            <person name="Deng J."/>
            <person name="Jiang H."/>
            <person name="Liu Y."/>
            <person name="Qu J."/>
            <person name="Song X.-Z."/>
            <person name="Zhang L."/>
            <person name="Thornton R."/>
            <person name="Coyle M."/>
            <person name="Francisco L."/>
            <person name="Jackson L."/>
            <person name="Javaid M."/>
            <person name="Korchina V."/>
            <person name="Kovar C."/>
            <person name="Mata R."/>
            <person name="Mathew T."/>
            <person name="Ngo R."/>
            <person name="Nguyen L."/>
            <person name="Nguyen N."/>
            <person name="Okwuonu G."/>
            <person name="Ongeri F."/>
            <person name="Pham C."/>
            <person name="Simmons D."/>
            <person name="Wilczek-Boney K."/>
            <person name="Hale W."/>
            <person name="Jakkamsetti A."/>
            <person name="Pham P."/>
            <person name="Ruth R."/>
            <person name="San Lucas F."/>
            <person name="Warren J."/>
            <person name="Zhang J."/>
            <person name="Zhao Z."/>
            <person name="Zhou C."/>
            <person name="Zhu D."/>
            <person name="Lee S."/>
            <person name="Bess C."/>
            <person name="Blankenburg K."/>
            <person name="Forbes L."/>
            <person name="Fu Q."/>
            <person name="Gubbala S."/>
            <person name="Hirani K."/>
            <person name="Jayaseelan J.C."/>
            <person name="Lara F."/>
            <person name="Munidasa M."/>
            <person name="Palculict T."/>
            <person name="Patil S."/>
            <person name="Pu L.-L."/>
            <person name="Saada N."/>
            <person name="Tang L."/>
            <person name="Weissenberger G."/>
            <person name="Zhu Y."/>
            <person name="Hemphill L."/>
            <person name="Shang Y."/>
            <person name="Youmans B."/>
            <person name="Ayvaz T."/>
            <person name="Ross M."/>
            <person name="Santibanez J."/>
            <person name="Aqrawi P."/>
            <person name="Gross S."/>
            <person name="Joshi V."/>
            <person name="Fowler G."/>
            <person name="Nazareth L."/>
            <person name="Reid J."/>
            <person name="Worley K."/>
            <person name="Petrosino J."/>
            <person name="Highlander S."/>
            <person name="Gibbs R."/>
        </authorList>
    </citation>
    <scope>NUCLEOTIDE SEQUENCE [LARGE SCALE GENOMIC DNA]</scope>
    <source>
        <strain evidence="6 7">SK72</strain>
    </source>
</reference>
<dbReference type="Proteomes" id="UP000003332">
    <property type="component" value="Unassembled WGS sequence"/>
</dbReference>
<dbReference type="PATRIC" id="fig|888809.3.peg.1280"/>
<dbReference type="EC" id="3.1.21.4" evidence="6"/>
<dbReference type="Gene3D" id="1.10.10.10">
    <property type="entry name" value="Winged helix-like DNA-binding domain superfamily/Winged helix DNA-binding domain"/>
    <property type="match status" value="1"/>
</dbReference>
<dbReference type="GO" id="GO:0003677">
    <property type="term" value="F:DNA binding"/>
    <property type="evidence" value="ECO:0007669"/>
    <property type="project" value="InterPro"/>
</dbReference>
<keyword evidence="1 6" id="KW-0378">Hydrolase</keyword>
<dbReference type="InterPro" id="IPR004233">
    <property type="entry name" value="FokI_D2"/>
</dbReference>
<dbReference type="Pfam" id="PF09254">
    <property type="entry name" value="FokI_cleav_dom"/>
    <property type="match status" value="1"/>
</dbReference>
<evidence type="ECO:0000313" key="6">
    <source>
        <dbReference type="EMBL" id="EGD29190.1"/>
    </source>
</evidence>
<dbReference type="InterPro" id="IPR015334">
    <property type="entry name" value="FokI_cleavage_dom"/>
</dbReference>
<dbReference type="HOGENOM" id="CLU_453996_0_0_9"/>
<proteinExistence type="predicted"/>
<dbReference type="EMBL" id="AEXV01000008">
    <property type="protein sequence ID" value="EGD29190.1"/>
    <property type="molecule type" value="Genomic_DNA"/>
</dbReference>
<evidence type="ECO:0000259" key="5">
    <source>
        <dbReference type="Pfam" id="PF16902"/>
    </source>
</evidence>
<evidence type="ECO:0000256" key="1">
    <source>
        <dbReference type="ARBA" id="ARBA00022801"/>
    </source>
</evidence>
<evidence type="ECO:0000313" key="7">
    <source>
        <dbReference type="Proteomes" id="UP000003332"/>
    </source>
</evidence>
<dbReference type="CDD" id="cd00941">
    <property type="entry name" value="FokI_N"/>
    <property type="match status" value="1"/>
</dbReference>